<name>A0AAN8MIK6_9PEZI</name>
<organism evidence="1 2">
    <name type="scientific">Orbilia javanica</name>
    <dbReference type="NCBI Taxonomy" id="47235"/>
    <lineage>
        <taxon>Eukaryota</taxon>
        <taxon>Fungi</taxon>
        <taxon>Dikarya</taxon>
        <taxon>Ascomycota</taxon>
        <taxon>Pezizomycotina</taxon>
        <taxon>Orbiliomycetes</taxon>
        <taxon>Orbiliales</taxon>
        <taxon>Orbiliaceae</taxon>
        <taxon>Orbilia</taxon>
    </lineage>
</organism>
<keyword evidence="2" id="KW-1185">Reference proteome</keyword>
<dbReference type="Proteomes" id="UP001313282">
    <property type="component" value="Unassembled WGS sequence"/>
</dbReference>
<dbReference type="InterPro" id="IPR036047">
    <property type="entry name" value="F-box-like_dom_sf"/>
</dbReference>
<dbReference type="CDD" id="cd09917">
    <property type="entry name" value="F-box_SF"/>
    <property type="match status" value="1"/>
</dbReference>
<accession>A0AAN8MIK6</accession>
<protein>
    <recommendedName>
        <fullName evidence="3">F-box domain-containing protein</fullName>
    </recommendedName>
</protein>
<dbReference type="EMBL" id="JAVHNR010000009">
    <property type="protein sequence ID" value="KAK6333263.1"/>
    <property type="molecule type" value="Genomic_DNA"/>
</dbReference>
<proteinExistence type="predicted"/>
<sequence>MNLPQTPLSHFQTLAPELVFQICSYLDEKDLPNLLPTCRYLRHAVSGYLHDEANKTTLRVLSEARLNSFAGIEFSKTRTYKSGDSDTDIGLDVLIEAMETLLREETKSLTISFRVTTHSIAPQSNRDLLLTLKAFSYTRPASQFSINSLNADLSPDEVTRIFDVRKLTKLNITFNVRPWNKIPKYDSGVLDTESAEYKNGTLEERQALRDEAYEEYTLPGPEIIEDIVGLNKLLTRAQSLEHLQLNPTMFQYKKFRPLGDLPPELEELQNTFKNLKRLRSLEIDGFLFHVSFFLPVPESVERLFLRNIQYYSKAWWLEFARYKFTNLKDLHFDYDPVFRQYSMYESDTPLLHRDGSLKSPDEIENGFKLGSVEVQGLERFIHDKTHNSLFNKHFCFPTDLVPCIVRGNEKLEPSIKLALANRHAEETVEKCCERLKRVMEDCRDAVKSELMSDLLEGGLKDAPDDDLEKCLSSYVRYVLGKPRLTR</sequence>
<comment type="caution">
    <text evidence="1">The sequence shown here is derived from an EMBL/GenBank/DDBJ whole genome shotgun (WGS) entry which is preliminary data.</text>
</comment>
<dbReference type="SUPFAM" id="SSF81383">
    <property type="entry name" value="F-box domain"/>
    <property type="match status" value="1"/>
</dbReference>
<reference evidence="1 2" key="1">
    <citation type="submission" date="2019-10" db="EMBL/GenBank/DDBJ databases">
        <authorList>
            <person name="Palmer J.M."/>
        </authorList>
    </citation>
    <scope>NUCLEOTIDE SEQUENCE [LARGE SCALE GENOMIC DNA]</scope>
    <source>
        <strain evidence="1 2">TWF718</strain>
    </source>
</reference>
<dbReference type="AlphaFoldDB" id="A0AAN8MIK6"/>
<evidence type="ECO:0000313" key="1">
    <source>
        <dbReference type="EMBL" id="KAK6333263.1"/>
    </source>
</evidence>
<evidence type="ECO:0008006" key="3">
    <source>
        <dbReference type="Google" id="ProtNLM"/>
    </source>
</evidence>
<evidence type="ECO:0000313" key="2">
    <source>
        <dbReference type="Proteomes" id="UP001313282"/>
    </source>
</evidence>
<gene>
    <name evidence="1" type="ORF">TWF718_011083</name>
</gene>